<dbReference type="EMBL" id="KK365194">
    <property type="protein sequence ID" value="KCZ80219.1"/>
    <property type="molecule type" value="Genomic_DNA"/>
</dbReference>
<name>A0A059EZQ2_9MICR</name>
<proteinExistence type="predicted"/>
<dbReference type="Proteomes" id="UP000030655">
    <property type="component" value="Unassembled WGS sequence"/>
</dbReference>
<gene>
    <name evidence="1" type="ORF">H312_02369</name>
</gene>
<dbReference type="InterPro" id="IPR011989">
    <property type="entry name" value="ARM-like"/>
</dbReference>
<sequence>SELKEFIIKTMLSDRSRLSGASINLLNKIITLQNESFNENLFISYLFKLVNKPNKVFNQRAEESLMLINNKLLVKNFLILKEHYSSANRNVRRVVIKLLIKADDLLNQEMKSIIEKAKNDNCGEVRKLAKDFSCVSNLLYSPLKKVHKTEEQKPLFSRNIRPIEKKLEIKKEININELIFDLPKKSLNEEIINKLIKNDTLEIKENKKDFQRNGMTDKSVDVFLDGINKLIKKDDKKPFLESENFDEKYYATNFLQKDDKSIEKFLEKSEPKLSEGIGVKEISVSEPTVTADKVEDKISEKEIVSDLSKEKVEIKPSTNEIHSQVDNKIQLTNDFVNEEESLVKEGSIIKDDGSFDEEKKELINKDQLSKETFVKDEQNDLETKSFINEEIVTKIGHEIMKQETTVNNEIIEEDAMNVCNEEININITDIQLDTNKSLLQEDINKHDLIKKEVSLIENVNSELIANDNLSITNRNITKSEDVLMVSDNQIKELINEVISEDTNEIILQETKNDINETKEESFPRVDQPKNESLDTEKIFTKEVKNISFVSREDAVEELSLIFDEKISIKEKDNSKSLIKESNPSINDKECYLDGKEETSFLINQNKSINDTVDEIFKPLSSDKSYSSEEKILNSFINNINQNNMTREEENSNSTNK</sequence>
<feature type="non-terminal residue" evidence="1">
    <location>
        <position position="1"/>
    </location>
</feature>
<organism evidence="1 2">
    <name type="scientific">Anncaliia algerae PRA339</name>
    <dbReference type="NCBI Taxonomy" id="1288291"/>
    <lineage>
        <taxon>Eukaryota</taxon>
        <taxon>Fungi</taxon>
        <taxon>Fungi incertae sedis</taxon>
        <taxon>Microsporidia</taxon>
        <taxon>Tubulinosematoidea</taxon>
        <taxon>Tubulinosematidae</taxon>
        <taxon>Anncaliia</taxon>
    </lineage>
</organism>
<evidence type="ECO:0000313" key="2">
    <source>
        <dbReference type="Proteomes" id="UP000030655"/>
    </source>
</evidence>
<dbReference type="AlphaFoldDB" id="A0A059EZQ2"/>
<protein>
    <recommendedName>
        <fullName evidence="3">CLASP N-terminal domain-containing protein</fullName>
    </recommendedName>
</protein>
<evidence type="ECO:0008006" key="3">
    <source>
        <dbReference type="Google" id="ProtNLM"/>
    </source>
</evidence>
<dbReference type="OrthoDB" id="4699125at2759"/>
<dbReference type="VEuPathDB" id="MicrosporidiaDB:H312_02369"/>
<evidence type="ECO:0000313" key="1">
    <source>
        <dbReference type="EMBL" id="KCZ80219.1"/>
    </source>
</evidence>
<dbReference type="STRING" id="1288291.A0A059EZQ2"/>
<accession>A0A059EZQ2</accession>
<dbReference type="HOGENOM" id="CLU_027625_0_0_1"/>
<reference evidence="2" key="1">
    <citation type="submission" date="2013-02" db="EMBL/GenBank/DDBJ databases">
        <authorList>
            <consortium name="The Broad Institute Genome Sequencing Platform"/>
            <person name="Cuomo C."/>
            <person name="Becnel J."/>
            <person name="Sanscrainte N."/>
            <person name="Walker B."/>
            <person name="Young S.K."/>
            <person name="Zeng Q."/>
            <person name="Gargeya S."/>
            <person name="Fitzgerald M."/>
            <person name="Haas B."/>
            <person name="Abouelleil A."/>
            <person name="Alvarado L."/>
            <person name="Arachchi H.M."/>
            <person name="Berlin A.M."/>
            <person name="Chapman S.B."/>
            <person name="Dewar J."/>
            <person name="Goldberg J."/>
            <person name="Griggs A."/>
            <person name="Gujja S."/>
            <person name="Hansen M."/>
            <person name="Howarth C."/>
            <person name="Imamovic A."/>
            <person name="Larimer J."/>
            <person name="McCowan C."/>
            <person name="Murphy C."/>
            <person name="Neiman D."/>
            <person name="Pearson M."/>
            <person name="Priest M."/>
            <person name="Roberts A."/>
            <person name="Saif S."/>
            <person name="Shea T."/>
            <person name="Sisk P."/>
            <person name="Sykes S."/>
            <person name="Wortman J."/>
            <person name="Nusbaum C."/>
            <person name="Birren B."/>
        </authorList>
    </citation>
    <scope>NUCLEOTIDE SEQUENCE [LARGE SCALE GENOMIC DNA]</scope>
    <source>
        <strain evidence="2">PRA339</strain>
    </source>
</reference>
<keyword evidence="2" id="KW-1185">Reference proteome</keyword>
<dbReference type="Gene3D" id="1.25.10.10">
    <property type="entry name" value="Leucine-rich Repeat Variant"/>
    <property type="match status" value="1"/>
</dbReference>
<reference evidence="1 2" key="2">
    <citation type="submission" date="2014-03" db="EMBL/GenBank/DDBJ databases">
        <title>The Genome Sequence of Anncaliia algerae insect isolate PRA339.</title>
        <authorList>
            <consortium name="The Broad Institute Genome Sequencing Platform"/>
            <consortium name="The Broad Institute Genome Sequencing Center for Infectious Disease"/>
            <person name="Cuomo C."/>
            <person name="Becnel J."/>
            <person name="Sanscrainte N."/>
            <person name="Walker B."/>
            <person name="Young S.K."/>
            <person name="Zeng Q."/>
            <person name="Gargeya S."/>
            <person name="Fitzgerald M."/>
            <person name="Haas B."/>
            <person name="Abouelleil A."/>
            <person name="Alvarado L."/>
            <person name="Arachchi H.M."/>
            <person name="Berlin A.M."/>
            <person name="Chapman S.B."/>
            <person name="Dewar J."/>
            <person name="Goldberg J."/>
            <person name="Griggs A."/>
            <person name="Gujja S."/>
            <person name="Hansen M."/>
            <person name="Howarth C."/>
            <person name="Imamovic A."/>
            <person name="Larimer J."/>
            <person name="McCowan C."/>
            <person name="Murphy C."/>
            <person name="Neiman D."/>
            <person name="Pearson M."/>
            <person name="Priest M."/>
            <person name="Roberts A."/>
            <person name="Saif S."/>
            <person name="Shea T."/>
            <person name="Sisk P."/>
            <person name="Sykes S."/>
            <person name="Wortman J."/>
            <person name="Nusbaum C."/>
            <person name="Birren B."/>
        </authorList>
    </citation>
    <scope>NUCLEOTIDE SEQUENCE [LARGE SCALE GENOMIC DNA]</scope>
    <source>
        <strain evidence="1 2">PRA339</strain>
    </source>
</reference>